<sequence>MLTSRCIRSISKLSSSARLVRHASRLQQGGCKEGLNVQIGLLGRPSTVGQCLATESKFGRRFARSLYVTTVASDFARIPEMMANSLIEGAGGDADVADDDDEMTSPIKKGKHRRISPGY</sequence>
<evidence type="ECO:0000313" key="2">
    <source>
        <dbReference type="EMBL" id="PFX22656.1"/>
    </source>
</evidence>
<keyword evidence="3" id="KW-1185">Reference proteome</keyword>
<gene>
    <name evidence="2" type="ORF">AWC38_SpisGene12836</name>
</gene>
<proteinExistence type="predicted"/>
<dbReference type="Proteomes" id="UP000225706">
    <property type="component" value="Unassembled WGS sequence"/>
</dbReference>
<feature type="region of interest" description="Disordered" evidence="1">
    <location>
        <begin position="90"/>
        <end position="119"/>
    </location>
</feature>
<dbReference type="OrthoDB" id="5952880at2759"/>
<evidence type="ECO:0000256" key="1">
    <source>
        <dbReference type="SAM" id="MobiDB-lite"/>
    </source>
</evidence>
<name>A0A2B4RZS1_STYPI</name>
<protein>
    <submittedName>
        <fullName evidence="2">Uncharacterized protein</fullName>
    </submittedName>
</protein>
<dbReference type="AlphaFoldDB" id="A0A2B4RZS1"/>
<feature type="compositionally biased region" description="Basic residues" evidence="1">
    <location>
        <begin position="108"/>
        <end position="119"/>
    </location>
</feature>
<evidence type="ECO:0000313" key="3">
    <source>
        <dbReference type="Proteomes" id="UP000225706"/>
    </source>
</evidence>
<reference evidence="3" key="1">
    <citation type="journal article" date="2017" name="bioRxiv">
        <title>Comparative analysis of the genomes of Stylophora pistillata and Acropora digitifera provides evidence for extensive differences between species of corals.</title>
        <authorList>
            <person name="Voolstra C.R."/>
            <person name="Li Y."/>
            <person name="Liew Y.J."/>
            <person name="Baumgarten S."/>
            <person name="Zoccola D."/>
            <person name="Flot J.-F."/>
            <person name="Tambutte S."/>
            <person name="Allemand D."/>
            <person name="Aranda M."/>
        </authorList>
    </citation>
    <scope>NUCLEOTIDE SEQUENCE [LARGE SCALE GENOMIC DNA]</scope>
</reference>
<accession>A0A2B4RZS1</accession>
<organism evidence="2 3">
    <name type="scientific">Stylophora pistillata</name>
    <name type="common">Smooth cauliflower coral</name>
    <dbReference type="NCBI Taxonomy" id="50429"/>
    <lineage>
        <taxon>Eukaryota</taxon>
        <taxon>Metazoa</taxon>
        <taxon>Cnidaria</taxon>
        <taxon>Anthozoa</taxon>
        <taxon>Hexacorallia</taxon>
        <taxon>Scleractinia</taxon>
        <taxon>Astrocoeniina</taxon>
        <taxon>Pocilloporidae</taxon>
        <taxon>Stylophora</taxon>
    </lineage>
</organism>
<comment type="caution">
    <text evidence="2">The sequence shown here is derived from an EMBL/GenBank/DDBJ whole genome shotgun (WGS) entry which is preliminary data.</text>
</comment>
<dbReference type="EMBL" id="LSMT01000233">
    <property type="protein sequence ID" value="PFX22656.1"/>
    <property type="molecule type" value="Genomic_DNA"/>
</dbReference>